<dbReference type="InterPro" id="IPR015500">
    <property type="entry name" value="Peptidase_S8_subtilisin-rel"/>
</dbReference>
<dbReference type="InterPro" id="IPR034074">
    <property type="entry name" value="Y4bN_pept_dom"/>
</dbReference>
<dbReference type="InterPro" id="IPR023827">
    <property type="entry name" value="Peptidase_S8_Asp-AS"/>
</dbReference>
<proteinExistence type="predicted"/>
<dbReference type="PRINTS" id="PR00723">
    <property type="entry name" value="SUBTILISIN"/>
</dbReference>
<dbReference type="OrthoDB" id="1100338at2"/>
<dbReference type="SUPFAM" id="SSF52743">
    <property type="entry name" value="Subtilisin-like"/>
    <property type="match status" value="1"/>
</dbReference>
<dbReference type="EMBL" id="VAUV01000005">
    <property type="protein sequence ID" value="TLD71485.1"/>
    <property type="molecule type" value="Genomic_DNA"/>
</dbReference>
<dbReference type="GO" id="GO:0006508">
    <property type="term" value="P:proteolysis"/>
    <property type="evidence" value="ECO:0007669"/>
    <property type="project" value="UniProtKB-KW"/>
</dbReference>
<dbReference type="RefSeq" id="WP_138085698.1">
    <property type="nucleotide sequence ID" value="NZ_VAUV01000005.1"/>
</dbReference>
<organism evidence="6 7">
    <name type="scientific">Phragmitibacter flavus</name>
    <dbReference type="NCBI Taxonomy" id="2576071"/>
    <lineage>
        <taxon>Bacteria</taxon>
        <taxon>Pseudomonadati</taxon>
        <taxon>Verrucomicrobiota</taxon>
        <taxon>Verrucomicrobiia</taxon>
        <taxon>Verrucomicrobiales</taxon>
        <taxon>Verrucomicrobiaceae</taxon>
        <taxon>Phragmitibacter</taxon>
    </lineage>
</organism>
<dbReference type="InterPro" id="IPR036852">
    <property type="entry name" value="Peptidase_S8/S53_dom_sf"/>
</dbReference>
<evidence type="ECO:0000259" key="5">
    <source>
        <dbReference type="Pfam" id="PF00082"/>
    </source>
</evidence>
<evidence type="ECO:0000313" key="6">
    <source>
        <dbReference type="EMBL" id="TLD71485.1"/>
    </source>
</evidence>
<dbReference type="AlphaFoldDB" id="A0A5R8KHM6"/>
<keyword evidence="3" id="KW-0720">Serine protease</keyword>
<dbReference type="CDD" id="cd04847">
    <property type="entry name" value="Peptidases_S8_Subtilisin_like_2"/>
    <property type="match status" value="1"/>
</dbReference>
<comment type="caution">
    <text evidence="6">The sequence shown here is derived from an EMBL/GenBank/DDBJ whole genome shotgun (WGS) entry which is preliminary data.</text>
</comment>
<evidence type="ECO:0000256" key="3">
    <source>
        <dbReference type="ARBA" id="ARBA00022825"/>
    </source>
</evidence>
<accession>A0A5R8KHM6</accession>
<dbReference type="PROSITE" id="PS00136">
    <property type="entry name" value="SUBTILASE_ASP"/>
    <property type="match status" value="1"/>
</dbReference>
<keyword evidence="7" id="KW-1185">Reference proteome</keyword>
<keyword evidence="1" id="KW-0645">Protease</keyword>
<keyword evidence="2" id="KW-0378">Hydrolase</keyword>
<evidence type="ECO:0000256" key="1">
    <source>
        <dbReference type="ARBA" id="ARBA00022670"/>
    </source>
</evidence>
<evidence type="ECO:0000256" key="4">
    <source>
        <dbReference type="SAM" id="MobiDB-lite"/>
    </source>
</evidence>
<evidence type="ECO:0000313" key="7">
    <source>
        <dbReference type="Proteomes" id="UP000306196"/>
    </source>
</evidence>
<dbReference type="GO" id="GO:0004252">
    <property type="term" value="F:serine-type endopeptidase activity"/>
    <property type="evidence" value="ECO:0007669"/>
    <property type="project" value="InterPro"/>
</dbReference>
<protein>
    <submittedName>
        <fullName evidence="6">S8 family peptidase</fullName>
    </submittedName>
</protein>
<sequence length="832" mass="93255">MAQEEQRKRHLRVERFYSQKDYKSKKRGNSPTTPTRHNFAGHGRALDRQIQSIDASYQVLAQSWEGNESIKARGISVELESAPNTFIPVDRLIENGWELLNERTVQSGHTLLNNQTWFVPDGKLSVLDEIVNSYLTQKHRGKPLYRPLVEAIERVHLAAAKELWTETEPFPANDELWLEIWLRRGASENEREVILKQFVILAEQQGIRVGKGRIKLPEHTILAAFGRGSDFARDVAVLNCISEIRRGRDYADVFSGMLPSEQIEYGDDLLVRISDSDPNAPWISVLDTGINRGHPMLEKLIGEEDNMTIELSWSSGDDDNHGTLMAGLCLYGDLAGILSGTQRVEMPVNVEGVKIVPPPLQKNTDEKLAGYYTAQGVSLSEARRRDRRRIWCITTTMSEPNQAIPTSWSSQMDNLAAGVDNEGELRRLLCLSAGNIPQDLWKDYPASNYQHTVRNPGQSWNALCVGAYTELQTIRLASSYTPLAIRGALSPVSSTSIEWANHWPNKPDIVFEGGNAGYQAANHSTLNLDELMLLSTHAQYNEGVFGTTSGTSPATALAARMAAILMAEYPDYSPETIRGLMIHSAHWTDAMETTIPREKSRLKSDRATFLLRTVGYGVPNLRRAIECSKNSATLISECQIQPFKIEGEKTLFNKMHLHSLPWPANTLTTNPTEKVRMRVTLSYFIEPNPGNRGYTSQFRYASCALRFKVSAPGQAAEDLNADVNKIASDEFITDDRQHVRGSTDGWLLGQECFKGSIHSDMWEGSAADLISMKHIAVYPVTGWWRTRSSHDRAEAIMNYSLIVSIECAKESVDIYSEIETVIENTIMLQQTV</sequence>
<evidence type="ECO:0000256" key="2">
    <source>
        <dbReference type="ARBA" id="ARBA00022801"/>
    </source>
</evidence>
<feature type="region of interest" description="Disordered" evidence="4">
    <location>
        <begin position="1"/>
        <end position="43"/>
    </location>
</feature>
<dbReference type="Gene3D" id="3.40.50.200">
    <property type="entry name" value="Peptidase S8/S53 domain"/>
    <property type="match status" value="1"/>
</dbReference>
<feature type="compositionally biased region" description="Basic and acidic residues" evidence="4">
    <location>
        <begin position="1"/>
        <end position="22"/>
    </location>
</feature>
<dbReference type="Proteomes" id="UP000306196">
    <property type="component" value="Unassembled WGS sequence"/>
</dbReference>
<gene>
    <name evidence="6" type="ORF">FEM03_08140</name>
</gene>
<feature type="domain" description="Peptidase S8/S53" evidence="5">
    <location>
        <begin position="282"/>
        <end position="598"/>
    </location>
</feature>
<name>A0A5R8KHM6_9BACT</name>
<dbReference type="Pfam" id="PF00082">
    <property type="entry name" value="Peptidase_S8"/>
    <property type="match status" value="1"/>
</dbReference>
<dbReference type="InterPro" id="IPR000209">
    <property type="entry name" value="Peptidase_S8/S53_dom"/>
</dbReference>
<reference evidence="6 7" key="1">
    <citation type="submission" date="2019-05" db="EMBL/GenBank/DDBJ databases">
        <title>Verrucobacter flavum gen. nov., sp. nov. a new member of the family Verrucomicrobiaceae.</title>
        <authorList>
            <person name="Szuroczki S."/>
            <person name="Abbaszade G."/>
            <person name="Szabo A."/>
            <person name="Felfoldi T."/>
            <person name="Schumann P."/>
            <person name="Boka K."/>
            <person name="Keki Z."/>
            <person name="Toumi M."/>
            <person name="Toth E."/>
        </authorList>
    </citation>
    <scope>NUCLEOTIDE SEQUENCE [LARGE SCALE GENOMIC DNA]</scope>
    <source>
        <strain evidence="6 7">MG-N-17</strain>
    </source>
</reference>